<reference evidence="2 3" key="1">
    <citation type="submission" date="2014-06" db="EMBL/GenBank/DDBJ databases">
        <authorList>
            <consortium name="DOE Joint Genome Institute"/>
            <person name="Kuo A."/>
            <person name="Kohler A."/>
            <person name="Nagy L.G."/>
            <person name="Floudas D."/>
            <person name="Copeland A."/>
            <person name="Barry K.W."/>
            <person name="Cichocki N."/>
            <person name="Veneault-Fourrey C."/>
            <person name="LaButti K."/>
            <person name="Lindquist E.A."/>
            <person name="Lipzen A."/>
            <person name="Lundell T."/>
            <person name="Morin E."/>
            <person name="Murat C."/>
            <person name="Sun H."/>
            <person name="Tunlid A."/>
            <person name="Henrissat B."/>
            <person name="Grigoriev I.V."/>
            <person name="Hibbett D.S."/>
            <person name="Martin F."/>
            <person name="Nordberg H.P."/>
            <person name="Cantor M.N."/>
            <person name="Hua S.X."/>
        </authorList>
    </citation>
    <scope>NUCLEOTIDE SEQUENCE [LARGE SCALE GENOMIC DNA]</scope>
    <source>
        <strain evidence="2 3">ATCC 200175</strain>
    </source>
</reference>
<organism evidence="2 3">
    <name type="scientific">Paxillus involutus ATCC 200175</name>
    <dbReference type="NCBI Taxonomy" id="664439"/>
    <lineage>
        <taxon>Eukaryota</taxon>
        <taxon>Fungi</taxon>
        <taxon>Dikarya</taxon>
        <taxon>Basidiomycota</taxon>
        <taxon>Agaricomycotina</taxon>
        <taxon>Agaricomycetes</taxon>
        <taxon>Agaricomycetidae</taxon>
        <taxon>Boletales</taxon>
        <taxon>Paxilineae</taxon>
        <taxon>Paxillaceae</taxon>
        <taxon>Paxillus</taxon>
    </lineage>
</organism>
<evidence type="ECO:0000256" key="1">
    <source>
        <dbReference type="SAM" id="MobiDB-lite"/>
    </source>
</evidence>
<feature type="region of interest" description="Disordered" evidence="1">
    <location>
        <begin position="176"/>
        <end position="302"/>
    </location>
</feature>
<feature type="compositionally biased region" description="Basic and acidic residues" evidence="1">
    <location>
        <begin position="235"/>
        <end position="276"/>
    </location>
</feature>
<evidence type="ECO:0000313" key="3">
    <source>
        <dbReference type="Proteomes" id="UP000053647"/>
    </source>
</evidence>
<proteinExistence type="predicted"/>
<feature type="compositionally biased region" description="Polar residues" evidence="1">
    <location>
        <begin position="1"/>
        <end position="16"/>
    </location>
</feature>
<accession>A0A0C9U6M2</accession>
<feature type="region of interest" description="Disordered" evidence="1">
    <location>
        <begin position="1"/>
        <end position="45"/>
    </location>
</feature>
<dbReference type="AlphaFoldDB" id="A0A0C9U6M2"/>
<evidence type="ECO:0000313" key="2">
    <source>
        <dbReference type="EMBL" id="KIJ15067.1"/>
    </source>
</evidence>
<sequence length="453" mass="49528">MSSHQEPYPDSDQSQRYYAGAGPSAPQPLLWPSHWPQQGQQFPDAVGTQLQSYDAEDTHSQYTLDYNNYAAPAASSGRDFTHIHGNAPSNPYAAPSLHHGPHAHYAPLLHQPIPDNYYGTTYAAPQLTGAQQPGSSTQDSLVGLPLQHGYTFQGSSVLADPSPSSLSTQLSPHYRRFSSGADASSTRSSPGGSSLRSVSTGTMALFNAEAGQPSRSTPVMTDPVPGTSRLLPSSPERKRALPNDSDSRSVRDDYGRRVAARHDQASVAPDLHRQDRSGSNTDIPGRGPRIPQQRYTSSSQPFTTADGRLNRIVFNLENPSEAGIPIIDILNGTEKLRRLQDRKEALGDIAGVGKKTFTLRVLWPGYEPFNKTLATKNWAKERSPITLGKLAEFVATAVRDLLQKYRNQAYDRNYAGWNVGPDGIQLRDIVLVAVHHVSKGSWQPELCLSHARY</sequence>
<feature type="compositionally biased region" description="Low complexity" evidence="1">
    <location>
        <begin position="176"/>
        <end position="200"/>
    </location>
</feature>
<dbReference type="OrthoDB" id="3269405at2759"/>
<protein>
    <submittedName>
        <fullName evidence="2">Uncharacterized protein</fullName>
    </submittedName>
</protein>
<dbReference type="HOGENOM" id="CLU_604249_0_0_1"/>
<dbReference type="EMBL" id="KN819338">
    <property type="protein sequence ID" value="KIJ15067.1"/>
    <property type="molecule type" value="Genomic_DNA"/>
</dbReference>
<dbReference type="Proteomes" id="UP000053647">
    <property type="component" value="Unassembled WGS sequence"/>
</dbReference>
<reference evidence="3" key="2">
    <citation type="submission" date="2015-01" db="EMBL/GenBank/DDBJ databases">
        <title>Evolutionary Origins and Diversification of the Mycorrhizal Mutualists.</title>
        <authorList>
            <consortium name="DOE Joint Genome Institute"/>
            <consortium name="Mycorrhizal Genomics Consortium"/>
            <person name="Kohler A."/>
            <person name="Kuo A."/>
            <person name="Nagy L.G."/>
            <person name="Floudas D."/>
            <person name="Copeland A."/>
            <person name="Barry K.W."/>
            <person name="Cichocki N."/>
            <person name="Veneault-Fourrey C."/>
            <person name="LaButti K."/>
            <person name="Lindquist E.A."/>
            <person name="Lipzen A."/>
            <person name="Lundell T."/>
            <person name="Morin E."/>
            <person name="Murat C."/>
            <person name="Riley R."/>
            <person name="Ohm R."/>
            <person name="Sun H."/>
            <person name="Tunlid A."/>
            <person name="Henrissat B."/>
            <person name="Grigoriev I.V."/>
            <person name="Hibbett D.S."/>
            <person name="Martin F."/>
        </authorList>
    </citation>
    <scope>NUCLEOTIDE SEQUENCE [LARGE SCALE GENOMIC DNA]</scope>
    <source>
        <strain evidence="3">ATCC 200175</strain>
    </source>
</reference>
<keyword evidence="3" id="KW-1185">Reference proteome</keyword>
<name>A0A0C9U6M2_PAXIN</name>
<gene>
    <name evidence="2" type="ORF">PAXINDRAFT_11987</name>
</gene>
<feature type="compositionally biased region" description="Polar residues" evidence="1">
    <location>
        <begin position="293"/>
        <end position="302"/>
    </location>
</feature>